<keyword evidence="3 4" id="KW-0560">Oxidoreductase</keyword>
<evidence type="ECO:0000256" key="3">
    <source>
        <dbReference type="ARBA" id="ARBA00023002"/>
    </source>
</evidence>
<keyword evidence="1" id="KW-0285">Flavoprotein</keyword>
<dbReference type="STRING" id="1459636.NTE_00534"/>
<dbReference type="InterPro" id="IPR004136">
    <property type="entry name" value="NMO"/>
</dbReference>
<reference evidence="4 5" key="1">
    <citation type="journal article" date="2014" name="PLoS ONE">
        <title>Genome Sequence of Candidatus Nitrososphaera evergladensis from Group I.1b Enriched from Everglades Soil Reveals Novel Genomic Features of the Ammonia-Oxidizing Archaea.</title>
        <authorList>
            <person name="Zhalnina K.V."/>
            <person name="Dias R."/>
            <person name="Leonard M.T."/>
            <person name="Dorr de Quadros P."/>
            <person name="Camargo F.A."/>
            <person name="Drew J.C."/>
            <person name="Farmerie W.G."/>
            <person name="Daroub S.H."/>
            <person name="Triplett E.W."/>
        </authorList>
    </citation>
    <scope>NUCLEOTIDE SEQUENCE [LARGE SCALE GENOMIC DNA]</scope>
    <source>
        <strain evidence="4 5">SR1</strain>
    </source>
</reference>
<dbReference type="eggNOG" id="arCOG00635">
    <property type="taxonomic scope" value="Archaea"/>
</dbReference>
<dbReference type="GeneID" id="41596406"/>
<keyword evidence="5" id="KW-1185">Reference proteome</keyword>
<keyword evidence="2" id="KW-0288">FMN</keyword>
<dbReference type="Gene3D" id="3.20.20.70">
    <property type="entry name" value="Aldolase class I"/>
    <property type="match status" value="1"/>
</dbReference>
<evidence type="ECO:0000313" key="4">
    <source>
        <dbReference type="EMBL" id="AIF82615.1"/>
    </source>
</evidence>
<name>A0A075MN83_9ARCH</name>
<dbReference type="PANTHER" id="PTHR32332:SF20">
    <property type="entry name" value="2-NITROPROPANE DIOXYGENASE-LIKE PROTEIN"/>
    <property type="match status" value="1"/>
</dbReference>
<dbReference type="HOGENOM" id="CLU_038732_1_1_2"/>
<evidence type="ECO:0000256" key="1">
    <source>
        <dbReference type="ARBA" id="ARBA00022630"/>
    </source>
</evidence>
<dbReference type="GO" id="GO:0018580">
    <property type="term" value="F:nitronate monooxygenase activity"/>
    <property type="evidence" value="ECO:0007669"/>
    <property type="project" value="UniProtKB-EC"/>
</dbReference>
<dbReference type="AlphaFoldDB" id="A0A075MN83"/>
<evidence type="ECO:0000256" key="2">
    <source>
        <dbReference type="ARBA" id="ARBA00022643"/>
    </source>
</evidence>
<evidence type="ECO:0000313" key="5">
    <source>
        <dbReference type="Proteomes" id="UP000028194"/>
    </source>
</evidence>
<dbReference type="OrthoDB" id="304666at2157"/>
<dbReference type="EC" id="1.13.12.16" evidence="4"/>
<dbReference type="CDD" id="cd04730">
    <property type="entry name" value="NPD_like"/>
    <property type="match status" value="1"/>
</dbReference>
<protein>
    <submittedName>
        <fullName evidence="4">2-nitropropane dioxygenase-like enzyme</fullName>
        <ecNumber evidence="4">1.13.12.16</ecNumber>
    </submittedName>
</protein>
<dbReference type="Proteomes" id="UP000028194">
    <property type="component" value="Chromosome"/>
</dbReference>
<dbReference type="EMBL" id="CP007174">
    <property type="protein sequence ID" value="AIF82615.1"/>
    <property type="molecule type" value="Genomic_DNA"/>
</dbReference>
<dbReference type="Pfam" id="PF03060">
    <property type="entry name" value="NMO"/>
    <property type="match status" value="2"/>
</dbReference>
<dbReference type="RefSeq" id="WP_148699552.1">
    <property type="nucleotide sequence ID" value="NZ_CP007174.1"/>
</dbReference>
<gene>
    <name evidence="4" type="ORF">NTE_00534</name>
</gene>
<proteinExistence type="predicted"/>
<dbReference type="SUPFAM" id="SSF51412">
    <property type="entry name" value="Inosine monophosphate dehydrogenase (IMPDH)"/>
    <property type="match status" value="1"/>
</dbReference>
<dbReference type="PANTHER" id="PTHR32332">
    <property type="entry name" value="2-NITROPROPANE DIOXYGENASE"/>
    <property type="match status" value="1"/>
</dbReference>
<organism evidence="4 5">
    <name type="scientific">Candidatus Nitrososphaera evergladensis SR1</name>
    <dbReference type="NCBI Taxonomy" id="1459636"/>
    <lineage>
        <taxon>Archaea</taxon>
        <taxon>Nitrososphaerota</taxon>
        <taxon>Nitrososphaeria</taxon>
        <taxon>Nitrososphaerales</taxon>
        <taxon>Nitrososphaeraceae</taxon>
        <taxon>Nitrososphaera</taxon>
    </lineage>
</organism>
<dbReference type="InterPro" id="IPR013785">
    <property type="entry name" value="Aldolase_TIM"/>
</dbReference>
<dbReference type="KEGG" id="nev:NTE_00534"/>
<keyword evidence="4" id="KW-0223">Dioxygenase</keyword>
<accession>A0A075MN83</accession>
<dbReference type="GO" id="GO:0051213">
    <property type="term" value="F:dioxygenase activity"/>
    <property type="evidence" value="ECO:0007669"/>
    <property type="project" value="UniProtKB-KW"/>
</dbReference>
<sequence length="328" mass="35033">MIRTPLCDVLNIQYPIIQAAIAPYTTAELVSAVSNAGGMGSIGSALRSMDDLRMQVARTKELTSRPFAINFTITTFNEDIFNYVVSEAKPRIVSSALGNPKELVKRVHDAGLLFMHQVHTVKQARQAAELGVDVIIAQGSEAGGFTGNVSSLSLVPQVVDAVADKKIPVIAAGGIADGRGLAAALMLGAQGVNMGTRFLASSEASLVGPEWQKQIISAESEDAIKVNFLDSVFPVANPDAYGEIAPRALRTRFIEEWNIKSGEAKSQAPQLRSTILTGIKEGRSHELVPFSGQSAGLIRNVLPAKEIITNIMNEAEERIRSLKANALS</sequence>